<keyword evidence="3" id="KW-1185">Reference proteome</keyword>
<dbReference type="EMBL" id="ARYC01001394">
    <property type="protein sequence ID" value="KEJ82991.1"/>
    <property type="molecule type" value="Genomic_DNA"/>
</dbReference>
<evidence type="ECO:0000313" key="2">
    <source>
        <dbReference type="EMBL" id="KEJ82991.1"/>
    </source>
</evidence>
<organism evidence="2 3">
    <name type="scientific">Oxytricha trifallax</name>
    <dbReference type="NCBI Taxonomy" id="1172189"/>
    <lineage>
        <taxon>Eukaryota</taxon>
        <taxon>Sar</taxon>
        <taxon>Alveolata</taxon>
        <taxon>Ciliophora</taxon>
        <taxon>Intramacronucleata</taxon>
        <taxon>Spirotrichea</taxon>
        <taxon>Stichotrichia</taxon>
        <taxon>Sporadotrichida</taxon>
        <taxon>Oxytrichidae</taxon>
        <taxon>Oxytrichinae</taxon>
        <taxon>Oxytricha</taxon>
    </lineage>
</organism>
<name>A0A073I0K4_9SPIT</name>
<comment type="caution">
    <text evidence="2">The sequence shown here is derived from an EMBL/GenBank/DDBJ whole genome shotgun (WGS) entry which is preliminary data.</text>
</comment>
<feature type="region of interest" description="Disordered" evidence="1">
    <location>
        <begin position="1"/>
        <end position="50"/>
    </location>
</feature>
<feature type="compositionally biased region" description="Basic and acidic residues" evidence="1">
    <location>
        <begin position="22"/>
        <end position="37"/>
    </location>
</feature>
<dbReference type="AlphaFoldDB" id="A0A073I0K4"/>
<dbReference type="Proteomes" id="UP000053232">
    <property type="component" value="Unassembled WGS sequence"/>
</dbReference>
<reference evidence="3" key="1">
    <citation type="journal article" date="2014" name="Cell">
        <title>The Architecture of a Scrambled Genome Reveals Massive Levels of Genomic Rearrangement during Development.</title>
        <authorList>
            <person name="Chen X."/>
            <person name="Bracht J.R."/>
            <person name="Goldman A.D."/>
            <person name="Dolzhenko E."/>
            <person name="Clay D.M."/>
            <person name="Swart E.C."/>
            <person name="Perlman D.H."/>
            <person name="Doak T.G."/>
            <person name="Stuart A."/>
            <person name="Amemiya C.T."/>
            <person name="Sebra R.P."/>
            <person name="Landweber L.F."/>
        </authorList>
    </citation>
    <scope>NUCLEOTIDE SEQUENCE [LARGE SCALE GENOMIC DNA]</scope>
    <source>
        <strain evidence="3">JRB310</strain>
    </source>
</reference>
<evidence type="ECO:0000256" key="1">
    <source>
        <dbReference type="SAM" id="MobiDB-lite"/>
    </source>
</evidence>
<sequence>MIKSSVPAKIPTVPDDQAVESKVQEENEKQSRDDKQESLAPDEEETQKIRRFSSELQLNCISLYSQ</sequence>
<protein>
    <submittedName>
        <fullName evidence="2">Uncharacterized protein</fullName>
    </submittedName>
</protein>
<evidence type="ECO:0000313" key="3">
    <source>
        <dbReference type="Proteomes" id="UP000053232"/>
    </source>
</evidence>
<gene>
    <name evidence="2" type="ORF">OXYTRIMIC_410</name>
</gene>
<accession>A0A073I0K4</accession>
<proteinExistence type="predicted"/>